<reference evidence="10" key="1">
    <citation type="submission" date="2017-02" db="EMBL/GenBank/DDBJ databases">
        <authorList>
            <person name="Varghese N."/>
            <person name="Submissions S."/>
        </authorList>
    </citation>
    <scope>NUCLEOTIDE SEQUENCE [LARGE SCALE GENOMIC DNA]</scope>
    <source>
        <strain evidence="10">ATCC BAA-34</strain>
    </source>
</reference>
<dbReference type="Gene3D" id="2.20.25.90">
    <property type="entry name" value="ADC-like domains"/>
    <property type="match status" value="1"/>
</dbReference>
<dbReference type="SUPFAM" id="SSF53706">
    <property type="entry name" value="Formate dehydrogenase/DMSO reductase, domains 1-3"/>
    <property type="match status" value="1"/>
</dbReference>
<keyword evidence="10" id="KW-1185">Reference proteome</keyword>
<evidence type="ECO:0000256" key="5">
    <source>
        <dbReference type="ARBA" id="ARBA00023002"/>
    </source>
</evidence>
<dbReference type="GO" id="GO:0051536">
    <property type="term" value="F:iron-sulfur cluster binding"/>
    <property type="evidence" value="ECO:0007669"/>
    <property type="project" value="UniProtKB-KW"/>
</dbReference>
<keyword evidence="6" id="KW-0408">Iron</keyword>
<dbReference type="InterPro" id="IPR006655">
    <property type="entry name" value="Mopterin_OxRdtase_prok_CS"/>
</dbReference>
<evidence type="ECO:0000256" key="3">
    <source>
        <dbReference type="ARBA" id="ARBA00022505"/>
    </source>
</evidence>
<name>A0A1T4K5G5_9BACT</name>
<evidence type="ECO:0000256" key="7">
    <source>
        <dbReference type="ARBA" id="ARBA00023014"/>
    </source>
</evidence>
<dbReference type="InterPro" id="IPR006657">
    <property type="entry name" value="MoPterin_dinucl-bd_dom"/>
</dbReference>
<dbReference type="GO" id="GO:0043546">
    <property type="term" value="F:molybdopterin cofactor binding"/>
    <property type="evidence" value="ECO:0007669"/>
    <property type="project" value="InterPro"/>
</dbReference>
<evidence type="ECO:0000256" key="2">
    <source>
        <dbReference type="ARBA" id="ARBA00010312"/>
    </source>
</evidence>
<dbReference type="PANTHER" id="PTHR43742:SF6">
    <property type="entry name" value="OXIDOREDUCTASE YYAE-RELATED"/>
    <property type="match status" value="1"/>
</dbReference>
<dbReference type="CDD" id="cd02766">
    <property type="entry name" value="MopB_3"/>
    <property type="match status" value="1"/>
</dbReference>
<comment type="similarity">
    <text evidence="2">Belongs to the prokaryotic molybdopterin-containing oxidoreductase family.</text>
</comment>
<protein>
    <submittedName>
        <fullName evidence="9">Anaerobic selenocysteine-containing dehydrogenase</fullName>
    </submittedName>
</protein>
<dbReference type="InterPro" id="IPR006656">
    <property type="entry name" value="Mopterin_OxRdtase"/>
</dbReference>
<dbReference type="GO" id="GO:0016491">
    <property type="term" value="F:oxidoreductase activity"/>
    <property type="evidence" value="ECO:0007669"/>
    <property type="project" value="UniProtKB-KW"/>
</dbReference>
<dbReference type="SUPFAM" id="SSF50692">
    <property type="entry name" value="ADC-like"/>
    <property type="match status" value="1"/>
</dbReference>
<organism evidence="9 10">
    <name type="scientific">Trichlorobacter thiogenes</name>
    <dbReference type="NCBI Taxonomy" id="115783"/>
    <lineage>
        <taxon>Bacteria</taxon>
        <taxon>Pseudomonadati</taxon>
        <taxon>Thermodesulfobacteriota</taxon>
        <taxon>Desulfuromonadia</taxon>
        <taxon>Geobacterales</taxon>
        <taxon>Geobacteraceae</taxon>
        <taxon>Trichlorobacter</taxon>
    </lineage>
</organism>
<evidence type="ECO:0000256" key="1">
    <source>
        <dbReference type="ARBA" id="ARBA00001942"/>
    </source>
</evidence>
<dbReference type="AlphaFoldDB" id="A0A1T4K5G5"/>
<dbReference type="SMART" id="SM00926">
    <property type="entry name" value="Molybdop_Fe4S4"/>
    <property type="match status" value="1"/>
</dbReference>
<gene>
    <name evidence="9" type="ORF">SAMN02745119_00329</name>
</gene>
<keyword evidence="4" id="KW-0479">Metal-binding</keyword>
<keyword evidence="3" id="KW-0500">Molybdenum</keyword>
<keyword evidence="5" id="KW-0560">Oxidoreductase</keyword>
<evidence type="ECO:0000256" key="4">
    <source>
        <dbReference type="ARBA" id="ARBA00022723"/>
    </source>
</evidence>
<dbReference type="Proteomes" id="UP000190102">
    <property type="component" value="Unassembled WGS sequence"/>
</dbReference>
<dbReference type="Gene3D" id="3.40.50.740">
    <property type="match status" value="1"/>
</dbReference>
<dbReference type="Pfam" id="PF00384">
    <property type="entry name" value="Molybdopterin"/>
    <property type="match status" value="1"/>
</dbReference>
<proteinExistence type="inferred from homology"/>
<dbReference type="PROSITE" id="PS00490">
    <property type="entry name" value="MOLYBDOPTERIN_PROK_2"/>
    <property type="match status" value="1"/>
</dbReference>
<evidence type="ECO:0000313" key="10">
    <source>
        <dbReference type="Proteomes" id="UP000190102"/>
    </source>
</evidence>
<dbReference type="OrthoDB" id="9810782at2"/>
<evidence type="ECO:0000256" key="6">
    <source>
        <dbReference type="ARBA" id="ARBA00023004"/>
    </source>
</evidence>
<dbReference type="Pfam" id="PF04879">
    <property type="entry name" value="Molybdop_Fe4S4"/>
    <property type="match status" value="1"/>
</dbReference>
<dbReference type="Pfam" id="PF01568">
    <property type="entry name" value="Molydop_binding"/>
    <property type="match status" value="1"/>
</dbReference>
<dbReference type="EMBL" id="FUWR01000001">
    <property type="protein sequence ID" value="SJZ37698.1"/>
    <property type="molecule type" value="Genomic_DNA"/>
</dbReference>
<dbReference type="Gene3D" id="3.30.2070.10">
    <property type="entry name" value="Formate dehydrogenase/DMSO reductase"/>
    <property type="match status" value="1"/>
</dbReference>
<sequence length="672" mass="73131">MLCRSVCPYDCPDACGLLITVENDQAVKIAADPNHPITQGLICGKMRQYQQTVHSPQRLTTPLLRTGPKGSGQFKPISWDEAAQRICSRWQEIIPQYGAEAILPYSYAGTMGLVQRNSGHPFFHKLGASRLARTICTPAKDYGWKAVMGDTPALDPAERSKSDLIILWGLNAAATSIHSMAVAQAARKRGAQVWAVDTYQTPTCDAVDQAIIVKPGGDGALALGMLQVMVAEGLLDQAFIRDNVIGFEELCSQILPDCRPEQMTAICGLSADTIRDLARAYATATAPLIQVGGGLTRYGNGAMTVRCIATLPAVIGAWQRPGGGLFCGTSTGAAFPLQLVTREDFMPSPTRIVNMNQLGAALKNLHDPRVMSLYVYHSNPAAIAPDQNAVIKGLEREDLFTVVHERFMTDTARYADIVLPATSSLEHPDLYRSYGSYQAQRCSGVIPPLGEAKSNWDTFCLLAQGLGWDEPFFRQSADNLIDQLLAEPNDWRDVAITEQLRQGEPVVMTPPSSPRGPWLTPSGKIELRNERELHPLPCLLPTHAEADRFPLRLQPSVSLHSLNSSFNERDDLLQKRGEPTLLMNPADAGARQLQDAELVHIYNDLGAVELLLKVTQQVPAGVVVSEGIYWLDRSQSGRGINALTSQRLTDCGEGSTLYDVAVEVSAAKKAGK</sequence>
<keyword evidence="7" id="KW-0411">Iron-sulfur</keyword>
<feature type="domain" description="4Fe-4S Mo/W bis-MGD-type" evidence="8">
    <location>
        <begin position="1"/>
        <end position="57"/>
    </location>
</feature>
<dbReference type="PANTHER" id="PTHR43742">
    <property type="entry name" value="TRIMETHYLAMINE-N-OXIDE REDUCTASE"/>
    <property type="match status" value="1"/>
</dbReference>
<comment type="cofactor">
    <cofactor evidence="1">
        <name>Mo-bis(molybdopterin guanine dinucleotide)</name>
        <dbReference type="ChEBI" id="CHEBI:60539"/>
    </cofactor>
</comment>
<dbReference type="InterPro" id="IPR050612">
    <property type="entry name" value="Prok_Mopterin_Oxidored"/>
</dbReference>
<dbReference type="PROSITE" id="PS51669">
    <property type="entry name" value="4FE4S_MOW_BIS_MGD"/>
    <property type="match status" value="1"/>
</dbReference>
<dbReference type="Gene3D" id="2.40.40.20">
    <property type="match status" value="1"/>
</dbReference>
<dbReference type="InterPro" id="IPR006963">
    <property type="entry name" value="Mopterin_OxRdtase_4Fe-4S_dom"/>
</dbReference>
<dbReference type="STRING" id="115783.SAMN02745119_00329"/>
<dbReference type="InterPro" id="IPR009010">
    <property type="entry name" value="Asp_de-COase-like_dom_sf"/>
</dbReference>
<dbReference type="RefSeq" id="WP_078788624.1">
    <property type="nucleotide sequence ID" value="NZ_FUWR01000001.1"/>
</dbReference>
<dbReference type="GO" id="GO:0046872">
    <property type="term" value="F:metal ion binding"/>
    <property type="evidence" value="ECO:0007669"/>
    <property type="project" value="UniProtKB-KW"/>
</dbReference>
<dbReference type="Gene3D" id="3.40.228.10">
    <property type="entry name" value="Dimethylsulfoxide Reductase, domain 2"/>
    <property type="match status" value="1"/>
</dbReference>
<evidence type="ECO:0000313" key="9">
    <source>
        <dbReference type="EMBL" id="SJZ37698.1"/>
    </source>
</evidence>
<evidence type="ECO:0000259" key="8">
    <source>
        <dbReference type="PROSITE" id="PS51669"/>
    </source>
</evidence>
<accession>A0A1T4K5G5</accession>